<evidence type="ECO:0000313" key="2">
    <source>
        <dbReference type="Proteomes" id="UP001139263"/>
    </source>
</evidence>
<proteinExistence type="predicted"/>
<organism evidence="1 2">
    <name type="scientific">Sulfoacidibacillus ferrooxidans</name>
    <dbReference type="NCBI Taxonomy" id="2005001"/>
    <lineage>
        <taxon>Bacteria</taxon>
        <taxon>Bacillati</taxon>
        <taxon>Bacillota</taxon>
        <taxon>Bacilli</taxon>
        <taxon>Bacillales</taxon>
        <taxon>Alicyclobacillaceae</taxon>
        <taxon>Sulfoacidibacillus</taxon>
    </lineage>
</organism>
<keyword evidence="2" id="KW-1185">Reference proteome</keyword>
<reference evidence="1" key="1">
    <citation type="submission" date="2022-03" db="EMBL/GenBank/DDBJ databases">
        <title>Draft Genome Sequence of Firmicute Strain S0AB, a Heterotrophic Iron/Sulfur-Oxidizing Extreme Acidophile.</title>
        <authorList>
            <person name="Vergara E."/>
            <person name="Pakostova E."/>
            <person name="Johnson D.B."/>
            <person name="Holmes D.S."/>
        </authorList>
    </citation>
    <scope>NUCLEOTIDE SEQUENCE</scope>
    <source>
        <strain evidence="1">S0AB</strain>
    </source>
</reference>
<protein>
    <submittedName>
        <fullName evidence="1">Uncharacterized protein</fullName>
    </submittedName>
</protein>
<gene>
    <name evidence="1" type="ORF">MM817_03039</name>
</gene>
<dbReference type="Proteomes" id="UP001139263">
    <property type="component" value="Unassembled WGS sequence"/>
</dbReference>
<dbReference type="EMBL" id="JALBUF010000024">
    <property type="protein sequence ID" value="MCI0184742.1"/>
    <property type="molecule type" value="Genomic_DNA"/>
</dbReference>
<evidence type="ECO:0000313" key="1">
    <source>
        <dbReference type="EMBL" id="MCI0184742.1"/>
    </source>
</evidence>
<accession>A0A9X1VBM3</accession>
<comment type="caution">
    <text evidence="1">The sequence shown here is derived from an EMBL/GenBank/DDBJ whole genome shotgun (WGS) entry which is preliminary data.</text>
</comment>
<sequence>MLLVGIVPVGWIAVNQGADKAVISNQSLDCKLWNNCGNGTSGTTSTSSVASSLSYANETGTPVLPGNDDPTVSDVVWNTSVFPPVVTIQGSELGSGGTISGGDATQGWEFNANGSSVVPVVQSWTPNQVVFSFSSGYGEGDATTFSDGHPYWVFRPGDQVNMTITPTGRPVMQESSTYPSSAPKPDVTIQPVSALIAGQSEQVVDSVTFQGEPLAHQFVWIQPASGLSMTGSEISDTSYGGEDGLTNAQGQLIFSVSGSTVGTFPLTMGADGVSHQTSITVEPAYTVQLTASADTDNNAVTLTATVNQPIVSPYVLEIVNQTTGQVLASATSGERVSTTITALQDQTQQFIAQVVTGG</sequence>
<name>A0A9X1VBM3_9BACL</name>
<dbReference type="AlphaFoldDB" id="A0A9X1VBM3"/>